<dbReference type="Gene3D" id="2.60.40.10">
    <property type="entry name" value="Immunoglobulins"/>
    <property type="match status" value="5"/>
</dbReference>
<keyword evidence="5" id="KW-1185">Reference proteome</keyword>
<dbReference type="SUPFAM" id="SSF52317">
    <property type="entry name" value="Class I glutamine amidotransferase-like"/>
    <property type="match status" value="1"/>
</dbReference>
<evidence type="ECO:0000256" key="1">
    <source>
        <dbReference type="ARBA" id="ARBA00022729"/>
    </source>
</evidence>
<dbReference type="PROSITE" id="PS51257">
    <property type="entry name" value="PROKAR_LIPOPROTEIN"/>
    <property type="match status" value="1"/>
</dbReference>
<accession>A0A399E9Y8</accession>
<protein>
    <submittedName>
        <fullName evidence="4">ThuA like protein</fullName>
    </submittedName>
</protein>
<evidence type="ECO:0000313" key="4">
    <source>
        <dbReference type="EMBL" id="RIH81547.1"/>
    </source>
</evidence>
<dbReference type="SUPFAM" id="SSF69318">
    <property type="entry name" value="Integrin alpha N-terminal domain"/>
    <property type="match status" value="2"/>
</dbReference>
<dbReference type="InterPro" id="IPR029010">
    <property type="entry name" value="ThuA-like"/>
</dbReference>
<proteinExistence type="predicted"/>
<dbReference type="PANTHER" id="PTHR40469">
    <property type="entry name" value="SECRETED GLYCOSYL HYDROLASE"/>
    <property type="match status" value="1"/>
</dbReference>
<evidence type="ECO:0000256" key="2">
    <source>
        <dbReference type="SAM" id="MobiDB-lite"/>
    </source>
</evidence>
<evidence type="ECO:0000259" key="3">
    <source>
        <dbReference type="Pfam" id="PF06283"/>
    </source>
</evidence>
<dbReference type="EMBL" id="QXDL01000165">
    <property type="protein sequence ID" value="RIH81547.1"/>
    <property type="molecule type" value="Genomic_DNA"/>
</dbReference>
<dbReference type="Proteomes" id="UP000265715">
    <property type="component" value="Unassembled WGS sequence"/>
</dbReference>
<reference evidence="4 5" key="1">
    <citation type="submission" date="2018-08" db="EMBL/GenBank/DDBJ databases">
        <title>Meiothermus terrae DSM 26712 genome sequencing project.</title>
        <authorList>
            <person name="Da Costa M.S."/>
            <person name="Albuquerque L."/>
            <person name="Raposo P."/>
            <person name="Froufe H.J.C."/>
            <person name="Barroso C.S."/>
            <person name="Egas C."/>
        </authorList>
    </citation>
    <scope>NUCLEOTIDE SEQUENCE [LARGE SCALE GENOMIC DNA]</scope>
    <source>
        <strain evidence="4 5">DSM 26712</strain>
    </source>
</reference>
<dbReference type="Pfam" id="PF13517">
    <property type="entry name" value="FG-GAP_3"/>
    <property type="match status" value="1"/>
</dbReference>
<sequence length="1123" mass="117095">MRLGPGSTQGKLFWGLLAGMVLLLAACARGDGTPPEIRISQPLGGSTIPDDGVAVQGEALDDNGVARLTYQLNGGVEHPVGITVGRQVPFDFAVTGLAEGDNTVLVNAYDTTGLKSTAKVEFRRAPRNAPPQVGLNEPADGSTTASSSIAVKGVAADDRGVTALSYRLNGGSEKPVSINQGKSVPFFFSVSGLQSGANTLEVIAYDAAGLKGSASLRVTYSAASASTPKLSIGQPADGAVVSADTVRVLGSASDDKGVTRLSYKLNDEAEESFGVNPSAQVNIDHTLGFLKPGANVVVVSAYDSEGNKGSRSFTVNYTPPPTPPSLSLSEPANGSTVSSSTVAVRGTASDDTLVSHVSYQLNGGNEQNVSISAGKSVSLSFNVGGLRQGGNTLTVHAYDNNNTRTSVTLSLTYASGTNAAPSVTISSPANNSSTGSSAVRVLGTASDDQGVTRLGFKLNGEPEETVNVTPGKSVPFDRTIGTLQSGSNTLTVFAYDEAGLKGQASVSVTYNPTTPPPPPPPTGSLNFRRVQIDAESPQSAWMKSIGDLNGDGLPDLIIGGDNVELVWYEAPGWTKRTIDSASRSQSGSAVADLDKDGDLDVIYGTHWYENANGAGTSWAKHGLGNAGTHDVVVADFNRDGKPDVAMRGETDSVVTVFLQNSKTSWSSFDIDPGYGRNGLAAGDIDRDGWPDLAVGGVWMRNPGGGGGGWGRYTFAPGWEPYASVVLEDLSGDGRLDAVMAPSERAGEVAWLEAPADPKNAWARHAIEGGVESVHSLDVLDFDRDGDLDVVGSEFRGGKRLFVWLRSGSSWSAQVIGTEGLHQTRVADIGSDGDYDVFGHVCPEPEACFGTGPVVLMENQPASGSSNRVLVFSKTESFRHDSIPDGVAAIRQLGSLNGFGVDATEDAAAFTSANLARYRAVVFLNTQGNVLNASQQSALQQYIQGGGGFVGVHSAADTLNGWPWYVRLVGAKFSSEIRASGLRLTVTDGSHPSSQGLPSPWYFEVEAYNFDVNPRVNGATVLLNLDESYVGGGTMGADHPVAWYHLYDGGRSWYTNLGSDKADYSDPKFLAHLLGGIQWAGNFGLSAAGRLPDDPQVRLGPAGPGQLPGMVAGRLAPFLSGWGG</sequence>
<gene>
    <name evidence="4" type="ORF">Mterra_03092</name>
</gene>
<dbReference type="InterPro" id="IPR029062">
    <property type="entry name" value="Class_I_gatase-like"/>
</dbReference>
<feature type="domain" description="ThuA-like" evidence="3">
    <location>
        <begin position="867"/>
        <end position="1079"/>
    </location>
</feature>
<dbReference type="InterPro" id="IPR028994">
    <property type="entry name" value="Integrin_alpha_N"/>
</dbReference>
<keyword evidence="1" id="KW-0732">Signal</keyword>
<dbReference type="Pfam" id="PF17957">
    <property type="entry name" value="Big_7"/>
    <property type="match status" value="5"/>
</dbReference>
<name>A0A399E9Y8_9DEIN</name>
<organism evidence="4 5">
    <name type="scientific">Calidithermus terrae</name>
    <dbReference type="NCBI Taxonomy" id="1408545"/>
    <lineage>
        <taxon>Bacteria</taxon>
        <taxon>Thermotogati</taxon>
        <taxon>Deinococcota</taxon>
        <taxon>Deinococci</taxon>
        <taxon>Thermales</taxon>
        <taxon>Thermaceae</taxon>
        <taxon>Calidithermus</taxon>
    </lineage>
</organism>
<dbReference type="Gene3D" id="2.130.10.130">
    <property type="entry name" value="Integrin alpha, N-terminal"/>
    <property type="match status" value="1"/>
</dbReference>
<feature type="region of interest" description="Disordered" evidence="2">
    <location>
        <begin position="318"/>
        <end position="337"/>
    </location>
</feature>
<dbReference type="Pfam" id="PF06283">
    <property type="entry name" value="ThuA"/>
    <property type="match status" value="1"/>
</dbReference>
<dbReference type="AlphaFoldDB" id="A0A399E9Y8"/>
<dbReference type="PANTHER" id="PTHR40469:SF2">
    <property type="entry name" value="GALACTOSE-BINDING DOMAIN-LIKE SUPERFAMILY PROTEIN"/>
    <property type="match status" value="1"/>
</dbReference>
<comment type="caution">
    <text evidence="4">The sequence shown here is derived from an EMBL/GenBank/DDBJ whole genome shotgun (WGS) entry which is preliminary data.</text>
</comment>
<dbReference type="Gene3D" id="3.40.50.880">
    <property type="match status" value="1"/>
</dbReference>
<evidence type="ECO:0000313" key="5">
    <source>
        <dbReference type="Proteomes" id="UP000265715"/>
    </source>
</evidence>
<dbReference type="InterPro" id="IPR013517">
    <property type="entry name" value="FG-GAP"/>
</dbReference>
<feature type="region of interest" description="Disordered" evidence="2">
    <location>
        <begin position="124"/>
        <end position="146"/>
    </location>
</feature>
<dbReference type="InterPro" id="IPR013783">
    <property type="entry name" value="Ig-like_fold"/>
</dbReference>